<evidence type="ECO:0000313" key="2">
    <source>
        <dbReference type="Proteomes" id="UP000236724"/>
    </source>
</evidence>
<sequence length="601" mass="65823">MLKSSYLYEHWFNQKEDGSSFGNALTNMEQEFALMLHLNESAPIWQNYHADYKHWDSATRQYIVDTPANSGLPNNSVGQLLSDGNGGLWVGTNGGLAHLTANEQWFVYTQDNSDLLGSINSLLNDGSGGLWIGGEGLAHLSADRQWTVYTTDNSILPYNSVTKLLSDGAGGIWMDIPYEDSGIARLTANGEWAVFDTTNSGLPDNHVTALYSENPDSLWIGTDSGGLVNLTFPKPRLANLSGKRAVLLIHPEPIRGHNTHTIGEKISGSIYNSLVNRYYRNDEIYFLAYKPDIDINQDYHADKNAVDAPVTFLQKSQGATPRAITKADIRQAFSWAQNQGVLNQPLLVVIVGHGMNDGNILLNPATNETLSGAELGVMLNDYQQATQNQAIVILESAYSGALLPALQGQNRVIVSSTTTDQAVQYDPNLLGRDAFSTQYFHALRRGGNFHSAFYEAKRNYAQTPQLDDDGDGMFTSRDEQGRVTAQLCLNGCFTPEASQGVYRNGDTIRVTLPPLPVDKDQYVGIALPNGSVFVLSDFNAFSSLGASLPLWQGGDVMFEVPVSADLPRGSYPLFLLRVPHGVNPLENPELWELNVGSLVVE</sequence>
<protein>
    <submittedName>
        <fullName evidence="1">Two component regulator propeller</fullName>
    </submittedName>
</protein>
<keyword evidence="2" id="KW-1185">Reference proteome</keyword>
<dbReference type="Proteomes" id="UP000236724">
    <property type="component" value="Unassembled WGS sequence"/>
</dbReference>
<dbReference type="InterPro" id="IPR015943">
    <property type="entry name" value="WD40/YVTN_repeat-like_dom_sf"/>
</dbReference>
<accession>A0A1H6F5M2</accession>
<evidence type="ECO:0000313" key="1">
    <source>
        <dbReference type="EMBL" id="SEH04274.1"/>
    </source>
</evidence>
<dbReference type="AlphaFoldDB" id="A0A1H6F5M2"/>
<organism evidence="1 2">
    <name type="scientific">Candidatus Venteria ishoeyi</name>
    <dbReference type="NCBI Taxonomy" id="1899563"/>
    <lineage>
        <taxon>Bacteria</taxon>
        <taxon>Pseudomonadati</taxon>
        <taxon>Pseudomonadota</taxon>
        <taxon>Gammaproteobacteria</taxon>
        <taxon>Thiotrichales</taxon>
        <taxon>Thiotrichaceae</taxon>
        <taxon>Venteria</taxon>
    </lineage>
</organism>
<dbReference type="InterPro" id="IPR011110">
    <property type="entry name" value="Reg_prop"/>
</dbReference>
<name>A0A1H6F5M2_9GAMM</name>
<proteinExistence type="predicted"/>
<dbReference type="Gene3D" id="2.130.10.10">
    <property type="entry name" value="YVTN repeat-like/Quinoprotein amine dehydrogenase"/>
    <property type="match status" value="1"/>
</dbReference>
<dbReference type="Pfam" id="PF07494">
    <property type="entry name" value="Reg_prop"/>
    <property type="match status" value="1"/>
</dbReference>
<reference evidence="1 2" key="1">
    <citation type="submission" date="2016-10" db="EMBL/GenBank/DDBJ databases">
        <authorList>
            <person name="de Groot N.N."/>
        </authorList>
    </citation>
    <scope>NUCLEOTIDE SEQUENCE [LARGE SCALE GENOMIC DNA]</scope>
    <source>
        <strain evidence="1">MBHS1</strain>
    </source>
</reference>
<gene>
    <name evidence="1" type="ORF">MBHS_00120</name>
</gene>
<dbReference type="EMBL" id="FMSV02000033">
    <property type="protein sequence ID" value="SEH04274.1"/>
    <property type="molecule type" value="Genomic_DNA"/>
</dbReference>